<dbReference type="AlphaFoldDB" id="M1VRG0"/>
<dbReference type="Gene3D" id="3.90.550.10">
    <property type="entry name" value="Spore Coat Polysaccharide Biosynthesis Protein SpsA, Chain A"/>
    <property type="match status" value="1"/>
</dbReference>
<organism evidence="1">
    <name type="scientific">Streptococcus suis</name>
    <dbReference type="NCBI Taxonomy" id="1307"/>
    <lineage>
        <taxon>Bacteria</taxon>
        <taxon>Bacillati</taxon>
        <taxon>Bacillota</taxon>
        <taxon>Bacilli</taxon>
        <taxon>Lactobacillales</taxon>
        <taxon>Streptococcaceae</taxon>
        <taxon>Streptococcus</taxon>
    </lineage>
</organism>
<dbReference type="CDD" id="cd00761">
    <property type="entry name" value="Glyco_tranf_GTA_type"/>
    <property type="match status" value="1"/>
</dbReference>
<accession>M1VRG0</accession>
<dbReference type="EMBL" id="AB737828">
    <property type="protein sequence ID" value="BAM94853.1"/>
    <property type="molecule type" value="Genomic_DNA"/>
</dbReference>
<name>M1VRG0_STRSU</name>
<dbReference type="SUPFAM" id="SSF53448">
    <property type="entry name" value="Nucleotide-diphospho-sugar transferases"/>
    <property type="match status" value="1"/>
</dbReference>
<gene>
    <name evidence="1" type="primary">cps22M</name>
</gene>
<protein>
    <recommendedName>
        <fullName evidence="2">Glycosyltransferase</fullName>
    </recommendedName>
</protein>
<evidence type="ECO:0000313" key="1">
    <source>
        <dbReference type="EMBL" id="BAM94853.1"/>
    </source>
</evidence>
<sequence>MDYLLSLVIPTNGISEWVFPVLDSIYGQKINENIFEVIVVNNGNNTEFENLMLNYSEKHNNLIYKRTDADLFLNQIEGFKLARGSFIKFINHRTILVQGALQYLIDFVKKNEFRRPITYFLNNTSEILIPNQITSEFDSFVYGLGKYSSWSGGVSCWRDDLNEILKKSNINSNDLFPHLIFVFFYKEDRDYLIDNSYLVQELPTEYVKKGKYDIFYAFGVQFVDAINKLEKLNMIILPTKEHILNENKKFLIYLYSTFVILRKPCSYDLSSSRTSLNYYYDYKIIRRASFVRLVNRLKSRIRGKLIGK</sequence>
<evidence type="ECO:0008006" key="2">
    <source>
        <dbReference type="Google" id="ProtNLM"/>
    </source>
</evidence>
<reference evidence="1" key="1">
    <citation type="journal article" date="2013" name="Appl. Environ. Microbiol.">
        <title>Genetic analysis of capsular polysaccharide synthesis gene clusters from all serotypes of Streptococcus suis: potential mechanisms for generation of capsular variation.</title>
        <authorList>
            <person name="Okura M."/>
            <person name="Takamatsu D."/>
            <person name="Maruyama F."/>
            <person name="Nozawa T."/>
            <person name="Nakagawa I."/>
            <person name="Osaki M."/>
            <person name="Sekizaki T."/>
            <person name="Gottschalk M."/>
            <person name="Kumagai Y."/>
            <person name="Hamada S."/>
        </authorList>
    </citation>
    <scope>NUCLEOTIDE SEQUENCE</scope>
    <source>
        <strain evidence="1">88-1861</strain>
    </source>
</reference>
<proteinExistence type="predicted"/>
<dbReference type="InterPro" id="IPR029044">
    <property type="entry name" value="Nucleotide-diphossugar_trans"/>
</dbReference>